<evidence type="ECO:0000313" key="3">
    <source>
        <dbReference type="Proteomes" id="UP000772434"/>
    </source>
</evidence>
<feature type="compositionally biased region" description="Low complexity" evidence="1">
    <location>
        <begin position="148"/>
        <end position="158"/>
    </location>
</feature>
<feature type="compositionally biased region" description="Basic and acidic residues" evidence="1">
    <location>
        <begin position="178"/>
        <end position="204"/>
    </location>
</feature>
<feature type="compositionally biased region" description="Basic and acidic residues" evidence="1">
    <location>
        <begin position="223"/>
        <end position="255"/>
    </location>
</feature>
<feature type="region of interest" description="Disordered" evidence="1">
    <location>
        <begin position="28"/>
        <end position="300"/>
    </location>
</feature>
<protein>
    <submittedName>
        <fullName evidence="2">Uncharacterized protein</fullName>
    </submittedName>
</protein>
<feature type="compositionally biased region" description="Low complexity" evidence="1">
    <location>
        <begin position="468"/>
        <end position="482"/>
    </location>
</feature>
<proteinExistence type="predicted"/>
<sequence>MEESTPLSCSMSDQGIKVRIRKDIRVRKRPVVGLQPIPGGNSPNSNPGVSTFSSTSQFAPTSTNATPAPASAYAPGYTQTPPQQNYPGFNHPTSNSPQVVPYQQQYHPLAPPPGSTPASGPLQPLPAEAQPGWVESSGVPSANHKSRSPSLSRRSSSPMGREDDERRSNRGPSPPNSADREISRMDVDAERQDDDQLNREDNEARPSSSSGRLTRTARGRSSSARDMDDRRKSKESPKLKPKSSRRENKRARTDSYHQPIAPAPWAPAPQPPLVTPSHNVTAQSNSSSSPGNATFIQGTGVPSPIIDPSLNGVSIGGLPPGVRIPPPPGALIAPGASALNTNTRSQTATPIGANAGTGGTAVIRIPPPPGAAIESTNASTSNNSVASSNNSSSANATSSVGLGAPLPSAMTTMETGNPDTQARFEGSGTPITGAYQHQHVPYEQSQQVPPSYGVQPHLTGLPPPHPAHPTQYPGGQQQQQQQPLPIPHGYNPYHQPIHPQYPYGAPPPAGYPPPMVPTPQGYAGYGPGGLWGVPPNQQIADQYQQVQMQYQQPQYGYPHPPVHTQARYDYNQPQPQAPQHQPLPPGPHPHHLQPSQPVYTPYVPAPYGYYDHAQTQQNPQQGFPVGNGGTHSPNAVGAAPNPGAPPLLGPGQPGQTTQPSTTPPNGAANGYVDYNSPSYASQPPPGPPRLGSPRYQHPPAQYGSYPVPPPPPHAHPHGHAPMQMQHPQHHHYPMAYNAGYVAYGAAGGNATTSGFSSNGTGASGGDVWGMSPVPSSGVPSWDAGLTSAPMTSASTNSTAGSGYPAGQQQPSAGAVGALGSPGDRIQLAPLRPQQSGSVPSNGGYPNVIQLRSGSRSRDSGVKDRLNSEITNISNSARERDRERVRERESYDGREREDKMRENDGGGRDDNLADRDRDGERGLKKNPLAIGNIIEKGT</sequence>
<feature type="compositionally biased region" description="Low complexity" evidence="1">
    <location>
        <begin position="207"/>
        <end position="222"/>
    </location>
</feature>
<name>A0A9P5Q678_9AGAR</name>
<evidence type="ECO:0000256" key="1">
    <source>
        <dbReference type="SAM" id="MobiDB-lite"/>
    </source>
</evidence>
<dbReference type="Proteomes" id="UP000772434">
    <property type="component" value="Unassembled WGS sequence"/>
</dbReference>
<feature type="compositionally biased region" description="Polar residues" evidence="1">
    <location>
        <begin position="79"/>
        <end position="96"/>
    </location>
</feature>
<feature type="compositionally biased region" description="Basic and acidic residues" evidence="1">
    <location>
        <begin position="876"/>
        <end position="922"/>
    </location>
</feature>
<organism evidence="2 3">
    <name type="scientific">Rhodocollybia butyracea</name>
    <dbReference type="NCBI Taxonomy" id="206335"/>
    <lineage>
        <taxon>Eukaryota</taxon>
        <taxon>Fungi</taxon>
        <taxon>Dikarya</taxon>
        <taxon>Basidiomycota</taxon>
        <taxon>Agaricomycotina</taxon>
        <taxon>Agaricomycetes</taxon>
        <taxon>Agaricomycetidae</taxon>
        <taxon>Agaricales</taxon>
        <taxon>Marasmiineae</taxon>
        <taxon>Omphalotaceae</taxon>
        <taxon>Rhodocollybia</taxon>
    </lineage>
</organism>
<dbReference type="EMBL" id="JADNRY010000013">
    <property type="protein sequence ID" value="KAF9074335.1"/>
    <property type="molecule type" value="Genomic_DNA"/>
</dbReference>
<feature type="compositionally biased region" description="Low complexity" evidence="1">
    <location>
        <begin position="691"/>
        <end position="705"/>
    </location>
</feature>
<evidence type="ECO:0000313" key="2">
    <source>
        <dbReference type="EMBL" id="KAF9074335.1"/>
    </source>
</evidence>
<feature type="compositionally biased region" description="Low complexity" evidence="1">
    <location>
        <begin position="791"/>
        <end position="802"/>
    </location>
</feature>
<comment type="caution">
    <text evidence="2">The sequence shown here is derived from an EMBL/GenBank/DDBJ whole genome shotgun (WGS) entry which is preliminary data.</text>
</comment>
<feature type="compositionally biased region" description="Pro residues" evidence="1">
    <location>
        <begin position="504"/>
        <end position="514"/>
    </location>
</feature>
<dbReference type="InterPro" id="IPR038491">
    <property type="entry name" value="Velvet_dom_sf"/>
</dbReference>
<feature type="compositionally biased region" description="Low complexity" evidence="1">
    <location>
        <begin position="59"/>
        <end position="78"/>
    </location>
</feature>
<feature type="compositionally biased region" description="Low complexity" evidence="1">
    <location>
        <begin position="97"/>
        <end position="108"/>
    </location>
</feature>
<feature type="compositionally biased region" description="Pro residues" evidence="1">
    <location>
        <begin position="261"/>
        <end position="274"/>
    </location>
</feature>
<feature type="region of interest" description="Disordered" evidence="1">
    <location>
        <begin position="342"/>
        <end position="514"/>
    </location>
</feature>
<feature type="region of interest" description="Disordered" evidence="1">
    <location>
        <begin position="553"/>
        <end position="725"/>
    </location>
</feature>
<dbReference type="Gene3D" id="2.60.40.3960">
    <property type="entry name" value="Velvet domain"/>
    <property type="match status" value="1"/>
</dbReference>
<feature type="compositionally biased region" description="Basic and acidic residues" evidence="1">
    <location>
        <begin position="855"/>
        <end position="866"/>
    </location>
</feature>
<feature type="region of interest" description="Disordered" evidence="1">
    <location>
        <begin position="773"/>
        <end position="924"/>
    </location>
</feature>
<feature type="compositionally biased region" description="Low complexity" evidence="1">
    <location>
        <begin position="38"/>
        <end position="50"/>
    </location>
</feature>
<dbReference type="AlphaFoldDB" id="A0A9P5Q678"/>
<feature type="compositionally biased region" description="Polar residues" evidence="1">
    <location>
        <begin position="276"/>
        <end position="297"/>
    </location>
</feature>
<keyword evidence="3" id="KW-1185">Reference proteome</keyword>
<reference evidence="2" key="1">
    <citation type="submission" date="2020-11" db="EMBL/GenBank/DDBJ databases">
        <authorList>
            <consortium name="DOE Joint Genome Institute"/>
            <person name="Ahrendt S."/>
            <person name="Riley R."/>
            <person name="Andreopoulos W."/>
            <person name="Labutti K."/>
            <person name="Pangilinan J."/>
            <person name="Ruiz-Duenas F.J."/>
            <person name="Barrasa J.M."/>
            <person name="Sanchez-Garcia M."/>
            <person name="Camarero S."/>
            <person name="Miyauchi S."/>
            <person name="Serrano A."/>
            <person name="Linde D."/>
            <person name="Babiker R."/>
            <person name="Drula E."/>
            <person name="Ayuso-Fernandez I."/>
            <person name="Pacheco R."/>
            <person name="Padilla G."/>
            <person name="Ferreira P."/>
            <person name="Barriuso J."/>
            <person name="Kellner H."/>
            <person name="Castanera R."/>
            <person name="Alfaro M."/>
            <person name="Ramirez L."/>
            <person name="Pisabarro A.G."/>
            <person name="Kuo A."/>
            <person name="Tritt A."/>
            <person name="Lipzen A."/>
            <person name="He G."/>
            <person name="Yan M."/>
            <person name="Ng V."/>
            <person name="Cullen D."/>
            <person name="Martin F."/>
            <person name="Rosso M.-N."/>
            <person name="Henrissat B."/>
            <person name="Hibbett D."/>
            <person name="Martinez A.T."/>
            <person name="Grigoriev I.V."/>
        </authorList>
    </citation>
    <scope>NUCLEOTIDE SEQUENCE</scope>
    <source>
        <strain evidence="2">AH 40177</strain>
    </source>
</reference>
<accession>A0A9P5Q678</accession>
<feature type="compositionally biased region" description="Low complexity" evidence="1">
    <location>
        <begin position="632"/>
        <end position="641"/>
    </location>
</feature>
<feature type="compositionally biased region" description="Low complexity" evidence="1">
    <location>
        <begin position="490"/>
        <end position="503"/>
    </location>
</feature>
<feature type="compositionally biased region" description="Low complexity" evidence="1">
    <location>
        <begin position="649"/>
        <end position="666"/>
    </location>
</feature>
<dbReference type="OrthoDB" id="10615778at2759"/>
<gene>
    <name evidence="2" type="ORF">BDP27DRAFT_183839</name>
</gene>
<feature type="compositionally biased region" description="Polar residues" evidence="1">
    <location>
        <begin position="409"/>
        <end position="420"/>
    </location>
</feature>
<feature type="compositionally biased region" description="Low complexity" evidence="1">
    <location>
        <begin position="375"/>
        <end position="400"/>
    </location>
</feature>